<evidence type="ECO:0000313" key="2">
    <source>
        <dbReference type="Proteomes" id="UP001060085"/>
    </source>
</evidence>
<organism evidence="1 2">
    <name type="scientific">Catharanthus roseus</name>
    <name type="common">Madagascar periwinkle</name>
    <name type="synonym">Vinca rosea</name>
    <dbReference type="NCBI Taxonomy" id="4058"/>
    <lineage>
        <taxon>Eukaryota</taxon>
        <taxon>Viridiplantae</taxon>
        <taxon>Streptophyta</taxon>
        <taxon>Embryophyta</taxon>
        <taxon>Tracheophyta</taxon>
        <taxon>Spermatophyta</taxon>
        <taxon>Magnoliopsida</taxon>
        <taxon>eudicotyledons</taxon>
        <taxon>Gunneridae</taxon>
        <taxon>Pentapetalae</taxon>
        <taxon>asterids</taxon>
        <taxon>lamiids</taxon>
        <taxon>Gentianales</taxon>
        <taxon>Apocynaceae</taxon>
        <taxon>Rauvolfioideae</taxon>
        <taxon>Vinceae</taxon>
        <taxon>Catharanthinae</taxon>
        <taxon>Catharanthus</taxon>
    </lineage>
</organism>
<accession>A0ACC0C0T2</accession>
<reference evidence="2" key="1">
    <citation type="journal article" date="2023" name="Nat. Plants">
        <title>Single-cell RNA sequencing provides a high-resolution roadmap for understanding the multicellular compartmentation of specialized metabolism.</title>
        <authorList>
            <person name="Sun S."/>
            <person name="Shen X."/>
            <person name="Li Y."/>
            <person name="Li Y."/>
            <person name="Wang S."/>
            <person name="Li R."/>
            <person name="Zhang H."/>
            <person name="Shen G."/>
            <person name="Guo B."/>
            <person name="Wei J."/>
            <person name="Xu J."/>
            <person name="St-Pierre B."/>
            <person name="Chen S."/>
            <person name="Sun C."/>
        </authorList>
    </citation>
    <scope>NUCLEOTIDE SEQUENCE [LARGE SCALE GENOMIC DNA]</scope>
</reference>
<dbReference type="EMBL" id="CM044702">
    <property type="protein sequence ID" value="KAI5678505.1"/>
    <property type="molecule type" value="Genomic_DNA"/>
</dbReference>
<gene>
    <name evidence="1" type="ORF">M9H77_09455</name>
</gene>
<proteinExistence type="predicted"/>
<name>A0ACC0C0T2_CATRO</name>
<evidence type="ECO:0000313" key="1">
    <source>
        <dbReference type="EMBL" id="KAI5678505.1"/>
    </source>
</evidence>
<keyword evidence="2" id="KW-1185">Reference proteome</keyword>
<comment type="caution">
    <text evidence="1">The sequence shown here is derived from an EMBL/GenBank/DDBJ whole genome shotgun (WGS) entry which is preliminary data.</text>
</comment>
<protein>
    <submittedName>
        <fullName evidence="1">Uncharacterized protein</fullName>
    </submittedName>
</protein>
<dbReference type="Proteomes" id="UP001060085">
    <property type="component" value="Linkage Group LG02"/>
</dbReference>
<sequence length="125" mass="14502">MEYNEDYLQENIVSEGDVDPNTFEEFLEPEEYVDHGHLFPIDRIFNSKVELIDGAKENAMKANTYLIINRHVKSRIPDRRPDVTLACKHRGAVKKTRSQLLTMKKKKFPSNNGVLIGPKKMWLSI</sequence>